<feature type="compositionally biased region" description="Basic and acidic residues" evidence="1">
    <location>
        <begin position="121"/>
        <end position="130"/>
    </location>
</feature>
<dbReference type="Proteomes" id="UP000243217">
    <property type="component" value="Unassembled WGS sequence"/>
</dbReference>
<dbReference type="OrthoDB" id="206880at2759"/>
<reference evidence="2 3" key="1">
    <citation type="journal article" date="2014" name="Genome Biol. Evol.">
        <title>The secreted proteins of Achlya hypogyna and Thraustotheca clavata identify the ancestral oomycete secretome and reveal gene acquisitions by horizontal gene transfer.</title>
        <authorList>
            <person name="Misner I."/>
            <person name="Blouin N."/>
            <person name="Leonard G."/>
            <person name="Richards T.A."/>
            <person name="Lane C.E."/>
        </authorList>
    </citation>
    <scope>NUCLEOTIDE SEQUENCE [LARGE SCALE GENOMIC DNA]</scope>
    <source>
        <strain evidence="2 3">ATCC 34112</strain>
    </source>
</reference>
<evidence type="ECO:0000256" key="1">
    <source>
        <dbReference type="SAM" id="MobiDB-lite"/>
    </source>
</evidence>
<organism evidence="2 3">
    <name type="scientific">Thraustotheca clavata</name>
    <dbReference type="NCBI Taxonomy" id="74557"/>
    <lineage>
        <taxon>Eukaryota</taxon>
        <taxon>Sar</taxon>
        <taxon>Stramenopiles</taxon>
        <taxon>Oomycota</taxon>
        <taxon>Saprolegniomycetes</taxon>
        <taxon>Saprolegniales</taxon>
        <taxon>Achlyaceae</taxon>
        <taxon>Thraustotheca</taxon>
    </lineage>
</organism>
<feature type="region of interest" description="Disordered" evidence="1">
    <location>
        <begin position="94"/>
        <end position="141"/>
    </location>
</feature>
<sequence length="475" mass="54766">MYNDYFASSWATSNHQRLRQSIRELQRETLKDLARHRNQMVYQQLQMLNIKTNSIASEDKNKELINMMSQVLTQQQNLTTLLQQQPKVIEKEAKQEGLKDLPLEKLKQTTSPSTRRQKTPNPEKHIDSNRSKTPLSQQQVPHNEDFLWSEEDQKLMTLPEDDDILQAFDYNNSKSVEESKTMQRQDHKKLIIQQNNDATKRPKWRMDQDGEYGIVSAFEETAMNSREIFRAVVLAVQFSIGIQKLYLKRQKGIKADEEKAFMNMLSVYFDATKTWLSKEIKIPILSVLQDTKLNFASEVSDKGLKKKLNALFVRKQTATPDTLLQLKVRLKGIVDAIVKTAEKSGSIPKPILIFLLKLVSDGVYFPPQYLSSEECSGLEFNVLGATRNMNLPFSDREDYYTRFNLIVLDFILIRVVIPHIVLRPHECGIGGRAKPPKDTENNLKVLATGLYVICQYVIPLLPEVTCILRYSTNLE</sequence>
<evidence type="ECO:0000313" key="3">
    <source>
        <dbReference type="Proteomes" id="UP000243217"/>
    </source>
</evidence>
<evidence type="ECO:0000313" key="2">
    <source>
        <dbReference type="EMBL" id="OQS02698.1"/>
    </source>
</evidence>
<dbReference type="AlphaFoldDB" id="A0A1V9ZXF9"/>
<name>A0A1V9ZXF9_9STRA</name>
<proteinExistence type="predicted"/>
<feature type="compositionally biased region" description="Polar residues" evidence="1">
    <location>
        <begin position="131"/>
        <end position="141"/>
    </location>
</feature>
<accession>A0A1V9ZXF9</accession>
<gene>
    <name evidence="2" type="ORF">THRCLA_04947</name>
</gene>
<dbReference type="EMBL" id="JNBS01001090">
    <property type="protein sequence ID" value="OQS02698.1"/>
    <property type="molecule type" value="Genomic_DNA"/>
</dbReference>
<protein>
    <submittedName>
        <fullName evidence="2">Uncharacterized protein</fullName>
    </submittedName>
</protein>
<comment type="caution">
    <text evidence="2">The sequence shown here is derived from an EMBL/GenBank/DDBJ whole genome shotgun (WGS) entry which is preliminary data.</text>
</comment>
<keyword evidence="3" id="KW-1185">Reference proteome</keyword>
<feature type="compositionally biased region" description="Basic and acidic residues" evidence="1">
    <location>
        <begin position="94"/>
        <end position="107"/>
    </location>
</feature>